<dbReference type="SUPFAM" id="SSF52518">
    <property type="entry name" value="Thiamin diphosphate-binding fold (THDP-binding)"/>
    <property type="match status" value="1"/>
</dbReference>
<dbReference type="InterPro" id="IPR029061">
    <property type="entry name" value="THDP-binding"/>
</dbReference>
<reference evidence="6 7" key="1">
    <citation type="submission" date="2020-08" db="EMBL/GenBank/DDBJ databases">
        <title>Sequencing the genomes of 1000 actinobacteria strains.</title>
        <authorList>
            <person name="Klenk H.-P."/>
        </authorList>
    </citation>
    <scope>NUCLEOTIDE SEQUENCE [LARGE SCALE GENOMIC DNA]</scope>
    <source>
        <strain evidence="6 7">DSM 44936</strain>
    </source>
</reference>
<evidence type="ECO:0000259" key="5">
    <source>
        <dbReference type="Pfam" id="PF00676"/>
    </source>
</evidence>
<dbReference type="EMBL" id="JACHIU010000001">
    <property type="protein sequence ID" value="MBB6475712.1"/>
    <property type="molecule type" value="Genomic_DNA"/>
</dbReference>
<evidence type="ECO:0000256" key="4">
    <source>
        <dbReference type="SAM" id="MobiDB-lite"/>
    </source>
</evidence>
<organism evidence="6 7">
    <name type="scientific">Sphaerisporangium rubeum</name>
    <dbReference type="NCBI Taxonomy" id="321317"/>
    <lineage>
        <taxon>Bacteria</taxon>
        <taxon>Bacillati</taxon>
        <taxon>Actinomycetota</taxon>
        <taxon>Actinomycetes</taxon>
        <taxon>Streptosporangiales</taxon>
        <taxon>Streptosporangiaceae</taxon>
        <taxon>Sphaerisporangium</taxon>
    </lineage>
</organism>
<keyword evidence="2 6" id="KW-0560">Oxidoreductase</keyword>
<accession>A0A7X0M8S9</accession>
<protein>
    <submittedName>
        <fullName evidence="6">Pyruvate dehydrogenase E1 component alpha subunit</fullName>
        <ecNumber evidence="6">1.2.4.1</ecNumber>
    </submittedName>
</protein>
<dbReference type="PANTHER" id="PTHR11516">
    <property type="entry name" value="PYRUVATE DEHYDROGENASE E1 COMPONENT, ALPHA SUBUNIT BACTERIAL AND ORGANELLAR"/>
    <property type="match status" value="1"/>
</dbReference>
<evidence type="ECO:0000313" key="7">
    <source>
        <dbReference type="Proteomes" id="UP000555564"/>
    </source>
</evidence>
<evidence type="ECO:0000313" key="6">
    <source>
        <dbReference type="EMBL" id="MBB6475712.1"/>
    </source>
</evidence>
<dbReference type="Gene3D" id="3.40.50.970">
    <property type="match status" value="1"/>
</dbReference>
<evidence type="ECO:0000256" key="3">
    <source>
        <dbReference type="ARBA" id="ARBA00023052"/>
    </source>
</evidence>
<comment type="cofactor">
    <cofactor evidence="1">
        <name>thiamine diphosphate</name>
        <dbReference type="ChEBI" id="CHEBI:58937"/>
    </cofactor>
</comment>
<feature type="domain" description="Dehydrogenase E1 component" evidence="5">
    <location>
        <begin position="24"/>
        <end position="321"/>
    </location>
</feature>
<dbReference type="PANTHER" id="PTHR11516:SF60">
    <property type="entry name" value="PYRUVATE DEHYDROGENASE E1 COMPONENT SUBUNIT ALPHA"/>
    <property type="match status" value="1"/>
</dbReference>
<keyword evidence="3" id="KW-0786">Thiamine pyrophosphate</keyword>
<dbReference type="InterPro" id="IPR050642">
    <property type="entry name" value="PDH_E1_Alpha_Subunit"/>
</dbReference>
<dbReference type="CDD" id="cd02000">
    <property type="entry name" value="TPP_E1_PDC_ADC_BCADC"/>
    <property type="match status" value="1"/>
</dbReference>
<dbReference type="Pfam" id="PF00676">
    <property type="entry name" value="E1_dh"/>
    <property type="match status" value="1"/>
</dbReference>
<proteinExistence type="predicted"/>
<dbReference type="GO" id="GO:0006086">
    <property type="term" value="P:pyruvate decarboxylation to acetyl-CoA"/>
    <property type="evidence" value="ECO:0007669"/>
    <property type="project" value="TreeGrafter"/>
</dbReference>
<dbReference type="Proteomes" id="UP000555564">
    <property type="component" value="Unassembled WGS sequence"/>
</dbReference>
<evidence type="ECO:0000256" key="2">
    <source>
        <dbReference type="ARBA" id="ARBA00023002"/>
    </source>
</evidence>
<comment type="caution">
    <text evidence="6">The sequence shown here is derived from an EMBL/GenBank/DDBJ whole genome shotgun (WGS) entry which is preliminary data.</text>
</comment>
<feature type="region of interest" description="Disordered" evidence="4">
    <location>
        <begin position="312"/>
        <end position="336"/>
    </location>
</feature>
<dbReference type="RefSeq" id="WP_184985244.1">
    <property type="nucleotide sequence ID" value="NZ_BAAALO010000019.1"/>
</dbReference>
<gene>
    <name evidence="6" type="ORF">BJ992_005143</name>
</gene>
<feature type="compositionally biased region" description="Polar residues" evidence="4">
    <location>
        <begin position="324"/>
        <end position="336"/>
    </location>
</feature>
<dbReference type="AlphaFoldDB" id="A0A7X0M8S9"/>
<evidence type="ECO:0000256" key="1">
    <source>
        <dbReference type="ARBA" id="ARBA00001964"/>
    </source>
</evidence>
<sequence length="336" mass="35669">MTIATSGPDLDGTPQAELLDWLSDMLLIRRFEEVADELTLRGKVPGGMHAAIGQEAVAVGAVRGLRSDDIVSGTHRSHHHALAKGLPVGGVLAELFGKATGVVGGRGGSMHLADFERGMWGSNGIVGAGLGIAMGAALGQVVKGSDQVALGFFGDGGANTGRVWEFVNLAAVWKLPLIAVCENNVYAVETMSSQVTGGESVAARAAGFGLPSHQIDGQDVVAVYHAVREAAERGRSGGGPTFLELLTYRYRGHNSGEVIRYRTEDEVTRWRTSKDPIERFCARLTEQGLLDPDELDRRTSAAHAQVDDAVRFAEESPWPDPSTAAENVSAWTRSGR</sequence>
<keyword evidence="6" id="KW-0670">Pyruvate</keyword>
<dbReference type="GO" id="GO:0000287">
    <property type="term" value="F:magnesium ion binding"/>
    <property type="evidence" value="ECO:0007669"/>
    <property type="project" value="UniProtKB-ARBA"/>
</dbReference>
<name>A0A7X0M8S9_9ACTN</name>
<dbReference type="EC" id="1.2.4.1" evidence="6"/>
<dbReference type="GO" id="GO:0004739">
    <property type="term" value="F:pyruvate dehydrogenase (acetyl-transferring) activity"/>
    <property type="evidence" value="ECO:0007669"/>
    <property type="project" value="UniProtKB-EC"/>
</dbReference>
<dbReference type="InterPro" id="IPR001017">
    <property type="entry name" value="DH_E1"/>
</dbReference>
<keyword evidence="7" id="KW-1185">Reference proteome</keyword>